<dbReference type="PANTHER" id="PTHR15600:SF42">
    <property type="entry name" value="SACSIN"/>
    <property type="match status" value="1"/>
</dbReference>
<dbReference type="InterPro" id="IPR036890">
    <property type="entry name" value="HATPase_C_sf"/>
</dbReference>
<evidence type="ECO:0000313" key="3">
    <source>
        <dbReference type="Proteomes" id="UP000298327"/>
    </source>
</evidence>
<organism evidence="2 3">
    <name type="scientific">Dentipellis fragilis</name>
    <dbReference type="NCBI Taxonomy" id="205917"/>
    <lineage>
        <taxon>Eukaryota</taxon>
        <taxon>Fungi</taxon>
        <taxon>Dikarya</taxon>
        <taxon>Basidiomycota</taxon>
        <taxon>Agaricomycotina</taxon>
        <taxon>Agaricomycetes</taxon>
        <taxon>Russulales</taxon>
        <taxon>Hericiaceae</taxon>
        <taxon>Dentipellis</taxon>
    </lineage>
</organism>
<evidence type="ECO:0000259" key="1">
    <source>
        <dbReference type="Pfam" id="PF25794"/>
    </source>
</evidence>
<accession>A0A4Y9YAZ3</accession>
<proteinExistence type="predicted"/>
<feature type="domain" description="Sacsin/Nov" evidence="1">
    <location>
        <begin position="1296"/>
        <end position="1525"/>
    </location>
</feature>
<keyword evidence="3" id="KW-1185">Reference proteome</keyword>
<protein>
    <recommendedName>
        <fullName evidence="1">Sacsin/Nov domain-containing protein</fullName>
    </recommendedName>
</protein>
<feature type="domain" description="Sacsin/Nov" evidence="1">
    <location>
        <begin position="10"/>
        <end position="233"/>
    </location>
</feature>
<dbReference type="InterPro" id="IPR052972">
    <property type="entry name" value="Sacsin_chaperone_reg"/>
</dbReference>
<dbReference type="SUPFAM" id="SSF55874">
    <property type="entry name" value="ATPase domain of HSP90 chaperone/DNA topoisomerase II/histidine kinase"/>
    <property type="match status" value="2"/>
</dbReference>
<dbReference type="EMBL" id="SEOQ01000604">
    <property type="protein sequence ID" value="TFY59674.1"/>
    <property type="molecule type" value="Genomic_DNA"/>
</dbReference>
<dbReference type="PANTHER" id="PTHR15600">
    <property type="entry name" value="SACSIN"/>
    <property type="match status" value="1"/>
</dbReference>
<dbReference type="Pfam" id="PF25794">
    <property type="entry name" value="SACS"/>
    <property type="match status" value="2"/>
</dbReference>
<dbReference type="OrthoDB" id="1262810at2759"/>
<reference evidence="2 3" key="1">
    <citation type="submission" date="2019-02" db="EMBL/GenBank/DDBJ databases">
        <title>Genome sequencing of the rare red list fungi Dentipellis fragilis.</title>
        <authorList>
            <person name="Buettner E."/>
            <person name="Kellner H."/>
        </authorList>
    </citation>
    <scope>NUCLEOTIDE SEQUENCE [LARGE SCALE GENOMIC DNA]</scope>
    <source>
        <strain evidence="2 3">DSM 105465</strain>
    </source>
</reference>
<feature type="non-terminal residue" evidence="2">
    <location>
        <position position="2486"/>
    </location>
</feature>
<dbReference type="STRING" id="205917.A0A4Y9YAZ3"/>
<dbReference type="InterPro" id="IPR058210">
    <property type="entry name" value="SACS/Nov_dom"/>
</dbReference>
<name>A0A4Y9YAZ3_9AGAM</name>
<evidence type="ECO:0000313" key="2">
    <source>
        <dbReference type="EMBL" id="TFY59674.1"/>
    </source>
</evidence>
<comment type="caution">
    <text evidence="2">The sequence shown here is derived from an EMBL/GenBank/DDBJ whole genome shotgun (WGS) entry which is preliminary data.</text>
</comment>
<dbReference type="GO" id="GO:0030544">
    <property type="term" value="F:Hsp70 protein binding"/>
    <property type="evidence" value="ECO:0007669"/>
    <property type="project" value="TreeGrafter"/>
</dbReference>
<sequence>MDFGERLDRTAIIRSILSAYTFGTGLFKEILQNSDDAKATTQVLLLDRRNHPTHSLYNSTLADKQGPALLAYNDAQFSENDWEGIRTIYQSSKLHIHRKSEDMAKVFGLATTCYQVTDTPQVLSGNYLAIFDPQGKVHPSGGVRLEVSEAAQKYSDQLSGFDCLAPDAKDGQSFNGTVFRLPLRTTGSSIKDQPVDAGQVEELLHEFIRYQVSEVLLFLTHVSCIEIQEIWEDGTCRLLSRTTARRVHSIPPDKTGMILEQHTCTINVDTSIQHAEAGSRSWRVVHGSFPESEAVTSLNRRCPSDDTQRILRDQKLQAKAAIAFPLDQAARSISGSLFTYLPLPLQTGLPAHVHALFALTPDRQHLRNAEEIGLGQGFDRISIAWNHFLFENLIPAIWARSLSTLVADGIDNIFGVWPPQQQEHQTGDALYWKHLPRDVLREVIEHKMSVWPLIKADSGVFGGAASRARPLSSILVASSSDDQVTVASLAKAGVPITQPPDYISTLLCGDSKDHTSLNPASAASYLRKNLSSRLASFSDRGPDIDRILVYLLSTKKLELIAGLPLLRSISGGYTSLQKRDSRDRPQIYTLLTDHQLEIFNVDTSTSQPSIALSQIPATVRAFISGQASSYWNISSLDSQSALNYLREALETCFGFTLDSLPTTPADPALITWLVAFWEWLSAWRYGTQLLSSVSSYRLLPTKGNTLCLATQTTFMSEGLHTGVVAALEAFGISFIHPSVTPSAQKFLVQQQLLKSAKTAADVLQYISAPAIRVADNVARILRKYLFTTLHPQSLSAEQRERLMGLPIYPRMACPPTTSGRTAADHFLSNLPQDKRIIMVKNMDFLPEVNHVIFVNDCPDVLQVLNINGSDDILVYRAVDVVALAVNNLSSQSCRLQCAFVNYITRNRDDIPQGVLRKLGKTSFIAVCGSGMKRPPYDVLDPSCEAATLFQLGDRYPSQANADEQNIVSCLQTLGLFRKRLDAGLVQECISHISRAVSPESEDLARRLLNLLVSSNYDLQEVPIDLSVRWLPTKHGLRNCHECHHPDAHPRVFFDHILYILDLDRLPPSFASAFGWDSDIPMDILKRQLVKIATSSTPQLGRRLRPMVCEIGRRVCELQNHDLAELRAALQGHPWVPISLTGDIIASTEHAVLFDDKSHPLPPRFHAIPQDLSKQGGVREFLRAMGCQERPPFSILMHDLHQSPPLRDVILILHAIADLNVEDEARKQVLVPDADGTLRPIDTVYFNDIGPRANLVELPSSHYLAHDEIDRDLATRLQLKPLGLTGISVPDDEDMGEDLTTRISGVLKQYAIGQAFGEFVSNAADAGATEFAVLVDTKEHVPAVDASSVLPAEFQSCHSLILHNNAQFKPEDWSGILRVGRGGKEGRTNSIGQFGLGSLSSFHFTEVPMILSGNRLLILDPSRSRLPEAGRASIMMSLSEVKRRYPDQITVFDGLFGFNAGLDSYAGTIFRFPLRGGIQATKSRISRNAMTLSALDTLIKDHLKNDAAGMLFFTRLNAIKVYHRDTVDTTLDWKVEVQTRDTLPVAENEGYEVQTLHILHTYGPSNSVLERWQTFTSCVNHSALPEEFLPLVATYRLREPVVTGLAIGISISHSAGLPFKFYSSVPLPLLTSLPFHVNGSFILASDRRSIRFDDNGSGNLESRYNLWLLKFRFPRVYAFALEKLMKRTHTDSKPCRWNRFWPERGVDLLSRAISDAFYDPEFLGQLDRRICCSETQVHQRPSNGRFVRFDDNISKALCSLRPAGLIVGDEVSSKLHSYKSIKPVDAGYLRKIISQKADAIAEAFRGNQLDVRDLRRLIKFLLENKSPPVLNGLWLLPLSDSTLVAFHSGDDIDDDQMFYSWTGLQDEHFSEPSHNLLPLNRLIYPTFSITDLLDQELNISRLTPAFVLQMMGEWLDEAPLWRVPDGTDHLPRVLRFWADWPSFATIGLSEFGITQFPVVPTTDPSCFISLSHCRSPAVVVLNDPNLLDAWLLEVLNHLGFIFVRRGCAGPALDQLLPRVLLHGDTMTHILEFFESQPDPPIGRISELGDPILSQFCNWARRNIPRKAELLNVARRLPIWQTLGNTYTPAGGRLLLPPAVANSNVVLPFLQNPDAFVGYDMTLHRELGTNPMTLQTLYSNFMNVHEGQMLSEQQLTAYQEFLTIMLNSPRQQFSTTILVPNTAGILAPAERLYARAVPIFAAAFETRPELFIHPTYDALEPRLGRFGLHTALEFNSFVACARVIHEDFNDPDPDRRESCIRRTEPLYSHYRSPTLAMQLGGGSPEWRRLDHLRFIPRRVARCPQRLLELPDFDSAEYDIVDLPHLISPSQILRPDLESVAWSQRGFFESAPDQRLLLADLQLGIPSVGEVVEHIRVLARIATRYAGSNRLLAEIYATYTWLSMREDKVELIQKLTAAEHECLFLNIDNSLYGVRELLQPFSPLLCAIGVEDGSPLLNLPRASTSPAEDQLAALRGSFNTMRQHNTLTD</sequence>
<gene>
    <name evidence="2" type="ORF">EVG20_g7692</name>
</gene>
<dbReference type="Proteomes" id="UP000298327">
    <property type="component" value="Unassembled WGS sequence"/>
</dbReference>